<gene>
    <name evidence="4" type="ORF">FPE01S_02_10600</name>
</gene>
<dbReference type="InterPro" id="IPR007551">
    <property type="entry name" value="YajQ/Smlt4090-like"/>
</dbReference>
<dbReference type="OrthoDB" id="9801447at2"/>
<dbReference type="GO" id="GO:0005829">
    <property type="term" value="C:cytosol"/>
    <property type="evidence" value="ECO:0007669"/>
    <property type="project" value="TreeGrafter"/>
</dbReference>
<dbReference type="RefSeq" id="WP_046369757.1">
    <property type="nucleotide sequence ID" value="NZ_BBWV01000002.1"/>
</dbReference>
<dbReference type="Gene3D" id="3.30.70.860">
    <property type="match status" value="1"/>
</dbReference>
<evidence type="ECO:0000313" key="5">
    <source>
        <dbReference type="Proteomes" id="UP000033121"/>
    </source>
</evidence>
<dbReference type="InterPro" id="IPR036183">
    <property type="entry name" value="YajQ-like_sf"/>
</dbReference>
<organism evidence="4 5">
    <name type="scientific">Flavihumibacter petaseus NBRC 106054</name>
    <dbReference type="NCBI Taxonomy" id="1220578"/>
    <lineage>
        <taxon>Bacteria</taxon>
        <taxon>Pseudomonadati</taxon>
        <taxon>Bacteroidota</taxon>
        <taxon>Chitinophagia</taxon>
        <taxon>Chitinophagales</taxon>
        <taxon>Chitinophagaceae</taxon>
        <taxon>Flavihumibacter</taxon>
    </lineage>
</organism>
<dbReference type="Proteomes" id="UP000033121">
    <property type="component" value="Unassembled WGS sequence"/>
</dbReference>
<dbReference type="NCBIfam" id="NF003819">
    <property type="entry name" value="PRK05412.1"/>
    <property type="match status" value="1"/>
</dbReference>
<keyword evidence="1 3" id="KW-0547">Nucleotide-binding</keyword>
<dbReference type="Pfam" id="PF04461">
    <property type="entry name" value="YajQ"/>
    <property type="match status" value="1"/>
</dbReference>
<reference evidence="4 5" key="1">
    <citation type="submission" date="2015-04" db="EMBL/GenBank/DDBJ databases">
        <title>Whole genome shotgun sequence of Flavihumibacter petaseus NBRC 106054.</title>
        <authorList>
            <person name="Miyazawa S."/>
            <person name="Hosoyama A."/>
            <person name="Hashimoto M."/>
            <person name="Noguchi M."/>
            <person name="Tsuchikane K."/>
            <person name="Ohji S."/>
            <person name="Yamazoe A."/>
            <person name="Ichikawa N."/>
            <person name="Kimura A."/>
            <person name="Fujita N."/>
        </authorList>
    </citation>
    <scope>NUCLEOTIDE SEQUENCE [LARGE SCALE GENOMIC DNA]</scope>
    <source>
        <strain evidence="4 5">NBRC 106054</strain>
    </source>
</reference>
<dbReference type="InterPro" id="IPR035571">
    <property type="entry name" value="UPF0234-like_C"/>
</dbReference>
<proteinExistence type="inferred from homology"/>
<dbReference type="SUPFAM" id="SSF89963">
    <property type="entry name" value="YajQ-like"/>
    <property type="match status" value="2"/>
</dbReference>
<dbReference type="CDD" id="cd11740">
    <property type="entry name" value="YajQ_like"/>
    <property type="match status" value="1"/>
</dbReference>
<evidence type="ECO:0000256" key="3">
    <source>
        <dbReference type="HAMAP-Rule" id="MF_00632"/>
    </source>
</evidence>
<evidence type="ECO:0000313" key="4">
    <source>
        <dbReference type="EMBL" id="GAO43954.1"/>
    </source>
</evidence>
<name>A0A0E9N293_9BACT</name>
<dbReference type="AlphaFoldDB" id="A0A0E9N293"/>
<dbReference type="InterPro" id="IPR035570">
    <property type="entry name" value="UPF0234_N"/>
</dbReference>
<accession>A0A0E9N293</accession>
<evidence type="ECO:0000256" key="2">
    <source>
        <dbReference type="ARBA" id="ARBA00093450"/>
    </source>
</evidence>
<dbReference type="PANTHER" id="PTHR30476">
    <property type="entry name" value="UPF0234 PROTEIN YAJQ"/>
    <property type="match status" value="1"/>
</dbReference>
<protein>
    <recommendedName>
        <fullName evidence="3">Nucleotide-binding protein FPE01S_02_10600</fullName>
    </recommendedName>
</protein>
<dbReference type="STRING" id="1220578.FPE01S_02_10600"/>
<evidence type="ECO:0000256" key="1">
    <source>
        <dbReference type="ARBA" id="ARBA00022741"/>
    </source>
</evidence>
<dbReference type="GO" id="GO:0000166">
    <property type="term" value="F:nucleotide binding"/>
    <property type="evidence" value="ECO:0007669"/>
    <property type="project" value="UniProtKB-UniRule"/>
</dbReference>
<dbReference type="HAMAP" id="MF_00632">
    <property type="entry name" value="UPF0234"/>
    <property type="match status" value="1"/>
</dbReference>
<comment type="function">
    <text evidence="3">Nucleotide-binding protein.</text>
</comment>
<dbReference type="PANTHER" id="PTHR30476:SF0">
    <property type="entry name" value="UPF0234 PROTEIN YAJQ"/>
    <property type="match status" value="1"/>
</dbReference>
<comment type="caution">
    <text evidence="4">The sequence shown here is derived from an EMBL/GenBank/DDBJ whole genome shotgun (WGS) entry which is preliminary data.</text>
</comment>
<keyword evidence="5" id="KW-1185">Reference proteome</keyword>
<comment type="similarity">
    <text evidence="2 3">Belongs to the YajQ family.</text>
</comment>
<dbReference type="EMBL" id="BBWV01000002">
    <property type="protein sequence ID" value="GAO43954.1"/>
    <property type="molecule type" value="Genomic_DNA"/>
</dbReference>
<dbReference type="Gene3D" id="3.30.70.990">
    <property type="entry name" value="YajQ-like, domain 2"/>
    <property type="match status" value="1"/>
</dbReference>
<sequence length="164" mass="18471">MPSFDLVSKVDLQTLDNAVNTVKKEITNRFDFKDSPVSIELNKKDFLLTIEVESEMKLNQVLDVLISRSIKQGLEATIYDMEAKKGYQSGKVFKKEIPVRNGLKQEDAKKVVKLIKDSGLKVQAAIMDDMVRITGKKIDDLQSVISASKTWGLGIPFQYVNMKS</sequence>